<feature type="non-terminal residue" evidence="6">
    <location>
        <position position="288"/>
    </location>
</feature>
<evidence type="ECO:0000256" key="3">
    <source>
        <dbReference type="ARBA" id="ARBA00022840"/>
    </source>
</evidence>
<dbReference type="GeneID" id="37025847"/>
<dbReference type="AlphaFoldDB" id="A0A316UM57"/>
<dbReference type="STRING" id="1569628.A0A316UM57"/>
<dbReference type="OrthoDB" id="248923at2759"/>
<keyword evidence="3 4" id="KW-0067">ATP-binding</keyword>
<dbReference type="Pfam" id="PF00069">
    <property type="entry name" value="Pkinase"/>
    <property type="match status" value="1"/>
</dbReference>
<evidence type="ECO:0000313" key="7">
    <source>
        <dbReference type="Proteomes" id="UP000245884"/>
    </source>
</evidence>
<evidence type="ECO:0000259" key="5">
    <source>
        <dbReference type="PROSITE" id="PS50011"/>
    </source>
</evidence>
<accession>A0A316UM57</accession>
<dbReference type="PROSITE" id="PS00109">
    <property type="entry name" value="PROTEIN_KINASE_TYR"/>
    <property type="match status" value="1"/>
</dbReference>
<proteinExistence type="inferred from homology"/>
<feature type="binding site" evidence="4">
    <location>
        <position position="52"/>
    </location>
    <ligand>
        <name>ATP</name>
        <dbReference type="ChEBI" id="CHEBI:30616"/>
    </ligand>
</feature>
<keyword evidence="6" id="KW-0808">Transferase</keyword>
<evidence type="ECO:0000256" key="1">
    <source>
        <dbReference type="ARBA" id="ARBA00008874"/>
    </source>
</evidence>
<comment type="similarity">
    <text evidence="1">Belongs to the protein kinase superfamily. STE Ser/Thr protein kinase family. STE20 subfamily.</text>
</comment>
<dbReference type="PANTHER" id="PTHR45832:SF22">
    <property type="entry name" value="SERINE_THREONINE-PROTEIN KINASE SAMKA-RELATED"/>
    <property type="match status" value="1"/>
</dbReference>
<dbReference type="RefSeq" id="XP_025360984.1">
    <property type="nucleotide sequence ID" value="XM_025504024.1"/>
</dbReference>
<dbReference type="PROSITE" id="PS00107">
    <property type="entry name" value="PROTEIN_KINASE_ATP"/>
    <property type="match status" value="1"/>
</dbReference>
<reference evidence="6 7" key="1">
    <citation type="journal article" date="2018" name="Mol. Biol. Evol.">
        <title>Broad Genomic Sampling Reveals a Smut Pathogenic Ancestry of the Fungal Clade Ustilaginomycotina.</title>
        <authorList>
            <person name="Kijpornyongpan T."/>
            <person name="Mondo S.J."/>
            <person name="Barry K."/>
            <person name="Sandor L."/>
            <person name="Lee J."/>
            <person name="Lipzen A."/>
            <person name="Pangilinan J."/>
            <person name="LaButti K."/>
            <person name="Hainaut M."/>
            <person name="Henrissat B."/>
            <person name="Grigoriev I.V."/>
            <person name="Spatafora J.W."/>
            <person name="Aime M.C."/>
        </authorList>
    </citation>
    <scope>NUCLEOTIDE SEQUENCE [LARGE SCALE GENOMIC DNA]</scope>
    <source>
        <strain evidence="6 7">MCA 5214</strain>
    </source>
</reference>
<sequence>VKPASRFLSSADPERVFSSLTLIGAGESGDVYSARGPGGMTSSNTNGIVAIKVIRLDPPESEDDDEEEALWTLCNKHENILSLYDVFFASPESTTPHPGVWLTQELADRSLADVVSLKPSGLILRERVMARIVADVLRALCVLHSKRIIHRDVRSDNVLLCSDGRAKLSDFTHAVQLDLAGEARKRSSVVGTAYWMAPELIRAESYGVEVDVWSLGATLYEMCRGDPPRVDLSPSEAIKATAESGLPALDLEGGTTTTTRELRQFLAWSTEMKAEARPSAEMLLQTAF</sequence>
<keyword evidence="2 4" id="KW-0547">Nucleotide-binding</keyword>
<feature type="domain" description="Protein kinase" evidence="5">
    <location>
        <begin position="17"/>
        <end position="288"/>
    </location>
</feature>
<feature type="non-terminal residue" evidence="6">
    <location>
        <position position="1"/>
    </location>
</feature>
<dbReference type="InterPro" id="IPR011009">
    <property type="entry name" value="Kinase-like_dom_sf"/>
</dbReference>
<dbReference type="InterPro" id="IPR008266">
    <property type="entry name" value="Tyr_kinase_AS"/>
</dbReference>
<evidence type="ECO:0000256" key="4">
    <source>
        <dbReference type="PROSITE-ProRule" id="PRU10141"/>
    </source>
</evidence>
<dbReference type="InterPro" id="IPR051931">
    <property type="entry name" value="PAK3-like"/>
</dbReference>
<dbReference type="PANTHER" id="PTHR45832">
    <property type="entry name" value="SERINE/THREONINE-PROTEIN KINASE SAMKA-RELATED-RELATED"/>
    <property type="match status" value="1"/>
</dbReference>
<dbReference type="InterPro" id="IPR000719">
    <property type="entry name" value="Prot_kinase_dom"/>
</dbReference>
<dbReference type="SMART" id="SM00219">
    <property type="entry name" value="TyrKc"/>
    <property type="match status" value="1"/>
</dbReference>
<gene>
    <name evidence="6" type="ORF">BDZ90DRAFT_208818</name>
</gene>
<keyword evidence="7" id="KW-1185">Reference proteome</keyword>
<name>A0A316UM57_9BASI</name>
<dbReference type="Proteomes" id="UP000245884">
    <property type="component" value="Unassembled WGS sequence"/>
</dbReference>
<evidence type="ECO:0000313" key="6">
    <source>
        <dbReference type="EMBL" id="PWN26372.1"/>
    </source>
</evidence>
<dbReference type="GO" id="GO:0005524">
    <property type="term" value="F:ATP binding"/>
    <property type="evidence" value="ECO:0007669"/>
    <property type="project" value="UniProtKB-UniRule"/>
</dbReference>
<dbReference type="EMBL" id="KZ819672">
    <property type="protein sequence ID" value="PWN26372.1"/>
    <property type="molecule type" value="Genomic_DNA"/>
</dbReference>
<dbReference type="InterPro" id="IPR020635">
    <property type="entry name" value="Tyr_kinase_cat_dom"/>
</dbReference>
<dbReference type="PROSITE" id="PS50011">
    <property type="entry name" value="PROTEIN_KINASE_DOM"/>
    <property type="match status" value="1"/>
</dbReference>
<dbReference type="InterPro" id="IPR017441">
    <property type="entry name" value="Protein_kinase_ATP_BS"/>
</dbReference>
<dbReference type="GO" id="GO:0004713">
    <property type="term" value="F:protein tyrosine kinase activity"/>
    <property type="evidence" value="ECO:0007669"/>
    <property type="project" value="InterPro"/>
</dbReference>
<dbReference type="SUPFAM" id="SSF56112">
    <property type="entry name" value="Protein kinase-like (PK-like)"/>
    <property type="match status" value="1"/>
</dbReference>
<keyword evidence="6" id="KW-0418">Kinase</keyword>
<dbReference type="Gene3D" id="1.10.510.10">
    <property type="entry name" value="Transferase(Phosphotransferase) domain 1"/>
    <property type="match status" value="1"/>
</dbReference>
<organism evidence="6 7">
    <name type="scientific">Jaminaea rosea</name>
    <dbReference type="NCBI Taxonomy" id="1569628"/>
    <lineage>
        <taxon>Eukaryota</taxon>
        <taxon>Fungi</taxon>
        <taxon>Dikarya</taxon>
        <taxon>Basidiomycota</taxon>
        <taxon>Ustilaginomycotina</taxon>
        <taxon>Exobasidiomycetes</taxon>
        <taxon>Microstromatales</taxon>
        <taxon>Microstromatales incertae sedis</taxon>
        <taxon>Jaminaea</taxon>
    </lineage>
</organism>
<protein>
    <submittedName>
        <fullName evidence="6">Kinase-like protein</fullName>
    </submittedName>
</protein>
<evidence type="ECO:0000256" key="2">
    <source>
        <dbReference type="ARBA" id="ARBA00022741"/>
    </source>
</evidence>